<feature type="compositionally biased region" description="Pro residues" evidence="1">
    <location>
        <begin position="16"/>
        <end position="25"/>
    </location>
</feature>
<gene>
    <name evidence="2" type="ORF">GCM10009726_27830</name>
</gene>
<evidence type="ECO:0000256" key="1">
    <source>
        <dbReference type="SAM" id="MobiDB-lite"/>
    </source>
</evidence>
<evidence type="ECO:0000313" key="3">
    <source>
        <dbReference type="Proteomes" id="UP001501161"/>
    </source>
</evidence>
<comment type="caution">
    <text evidence="2">The sequence shown here is derived from an EMBL/GenBank/DDBJ whole genome shotgun (WGS) entry which is preliminary data.</text>
</comment>
<keyword evidence="3" id="KW-1185">Reference proteome</keyword>
<feature type="region of interest" description="Disordered" evidence="1">
    <location>
        <begin position="354"/>
        <end position="378"/>
    </location>
</feature>
<sequence length="387" mass="40561">MDAVSRRQVRGSRPARAPPPGPPQATTPGAAMHAVMTVDLSELDAWSAQVRRASDDLTGIARNGGHSLVQTDFGPILETMMGAYNALLPSVHQSLEDNGTGMRDHAEALRATARDFTLTEDGVVRRHHAHGVDARDGSSSFFDVAETTIRRAAPTETSLPQISFGFPYDTVCDLVRMLTGFDIRAELAEKIGGDVVGASMQGSCFGGLGASMKGVAANLQSGGQTISRTWQGGAADAAIGQIGAWVGSLDTQAAQLVQMGQNVVQICRDAWQTALAVVQCVKSAVQTVSAALATMSIPGVGWARVVQAVFQAFQAVMKAYQAIMKLISVLQQVKAFIETVKSFFDGDRAPVSTATAPTLTGAPGSVTRDPRSVATPTIGQRPVAVTA</sequence>
<evidence type="ECO:0000313" key="2">
    <source>
        <dbReference type="EMBL" id="GAA2111558.1"/>
    </source>
</evidence>
<reference evidence="2 3" key="1">
    <citation type="journal article" date="2019" name="Int. J. Syst. Evol. Microbiol.">
        <title>The Global Catalogue of Microorganisms (GCM) 10K type strain sequencing project: providing services to taxonomists for standard genome sequencing and annotation.</title>
        <authorList>
            <consortium name="The Broad Institute Genomics Platform"/>
            <consortium name="The Broad Institute Genome Sequencing Center for Infectious Disease"/>
            <person name="Wu L."/>
            <person name="Ma J."/>
        </authorList>
    </citation>
    <scope>NUCLEOTIDE SEQUENCE [LARGE SCALE GENOMIC DNA]</scope>
    <source>
        <strain evidence="2 3">JCM 13813</strain>
    </source>
</reference>
<accession>A0ABN2XG73</accession>
<organism evidence="2 3">
    <name type="scientific">Nocardioides furvisabuli</name>
    <dbReference type="NCBI Taxonomy" id="375542"/>
    <lineage>
        <taxon>Bacteria</taxon>
        <taxon>Bacillati</taxon>
        <taxon>Actinomycetota</taxon>
        <taxon>Actinomycetes</taxon>
        <taxon>Propionibacteriales</taxon>
        <taxon>Nocardioidaceae</taxon>
        <taxon>Nocardioides</taxon>
    </lineage>
</organism>
<name>A0ABN2XG73_9ACTN</name>
<proteinExistence type="predicted"/>
<feature type="compositionally biased region" description="Low complexity" evidence="1">
    <location>
        <begin position="354"/>
        <end position="364"/>
    </location>
</feature>
<dbReference type="SUPFAM" id="SSF140453">
    <property type="entry name" value="EsxAB dimer-like"/>
    <property type="match status" value="1"/>
</dbReference>
<dbReference type="EMBL" id="BAAAMQ010000014">
    <property type="protein sequence ID" value="GAA2111558.1"/>
    <property type="molecule type" value="Genomic_DNA"/>
</dbReference>
<evidence type="ECO:0008006" key="4">
    <source>
        <dbReference type="Google" id="ProtNLM"/>
    </source>
</evidence>
<dbReference type="InterPro" id="IPR036689">
    <property type="entry name" value="ESAT-6-like_sf"/>
</dbReference>
<feature type="region of interest" description="Disordered" evidence="1">
    <location>
        <begin position="1"/>
        <end position="28"/>
    </location>
</feature>
<dbReference type="Proteomes" id="UP001501161">
    <property type="component" value="Unassembled WGS sequence"/>
</dbReference>
<protein>
    <recommendedName>
        <fullName evidence="4">WXG100 family type VII secretion target</fullName>
    </recommendedName>
</protein>